<dbReference type="HOGENOM" id="CLU_1643226_0_0_1"/>
<name>C0NNG8_AJECG</name>
<evidence type="ECO:0000313" key="1">
    <source>
        <dbReference type="EMBL" id="EEH06478.1"/>
    </source>
</evidence>
<keyword evidence="2" id="KW-1185">Reference proteome</keyword>
<dbReference type="GeneID" id="69037714"/>
<gene>
    <name evidence="1" type="ORF">HCBG_04698</name>
</gene>
<dbReference type="Proteomes" id="UP000001631">
    <property type="component" value="Unassembled WGS sequence"/>
</dbReference>
<evidence type="ECO:0000313" key="2">
    <source>
        <dbReference type="Proteomes" id="UP000001631"/>
    </source>
</evidence>
<organism evidence="1 2">
    <name type="scientific">Ajellomyces capsulatus (strain G186AR / H82 / ATCC MYA-2454 / RMSCC 2432)</name>
    <name type="common">Darling's disease fungus</name>
    <name type="synonym">Histoplasma capsulatum</name>
    <dbReference type="NCBI Taxonomy" id="447093"/>
    <lineage>
        <taxon>Eukaryota</taxon>
        <taxon>Fungi</taxon>
        <taxon>Dikarya</taxon>
        <taxon>Ascomycota</taxon>
        <taxon>Pezizomycotina</taxon>
        <taxon>Eurotiomycetes</taxon>
        <taxon>Eurotiomycetidae</taxon>
        <taxon>Onygenales</taxon>
        <taxon>Ajellomycetaceae</taxon>
        <taxon>Histoplasma</taxon>
    </lineage>
</organism>
<reference evidence="1" key="1">
    <citation type="submission" date="2009-02" db="EMBL/GenBank/DDBJ databases">
        <title>The Genome Sequence of Ajellomyces capsulatus strain G186AR.</title>
        <authorList>
            <consortium name="The Broad Institute Genome Sequencing Platform"/>
            <person name="Champion M."/>
            <person name="Cuomo C."/>
            <person name="Ma L.-J."/>
            <person name="Henn M.R."/>
            <person name="Sil A."/>
            <person name="Goldman B."/>
            <person name="Young S.K."/>
            <person name="Kodira C.D."/>
            <person name="Zeng Q."/>
            <person name="Koehrsen M."/>
            <person name="Alvarado L."/>
            <person name="Berlin A."/>
            <person name="Borenstein D."/>
            <person name="Chen Z."/>
            <person name="Engels R."/>
            <person name="Freedman E."/>
            <person name="Gellesch M."/>
            <person name="Goldberg J."/>
            <person name="Griggs A."/>
            <person name="Gujja S."/>
            <person name="Heiman D."/>
            <person name="Hepburn T."/>
            <person name="Howarth C."/>
            <person name="Jen D."/>
            <person name="Larson L."/>
            <person name="Lewis B."/>
            <person name="Mehta T."/>
            <person name="Park D."/>
            <person name="Pearson M."/>
            <person name="Roberts A."/>
            <person name="Saif S."/>
            <person name="Shea T."/>
            <person name="Shenoy N."/>
            <person name="Sisk P."/>
            <person name="Stolte C."/>
            <person name="Sykes S."/>
            <person name="Walk T."/>
            <person name="White J."/>
            <person name="Yandava C."/>
            <person name="Klein B."/>
            <person name="McEwen J.G."/>
            <person name="Puccia R."/>
            <person name="Goldman G.H."/>
            <person name="Felipe M.S."/>
            <person name="Nino-Vega G."/>
            <person name="San-Blas G."/>
            <person name="Taylor J."/>
            <person name="Mendoza L."/>
            <person name="Galagan J."/>
            <person name="Nusbaum C."/>
            <person name="Birren B."/>
        </authorList>
    </citation>
    <scope>NUCLEOTIDE SEQUENCE</scope>
    <source>
        <strain evidence="1">G186AR</strain>
    </source>
</reference>
<dbReference type="EMBL" id="GG663368">
    <property type="protein sequence ID" value="EEH06478.1"/>
    <property type="molecule type" value="Genomic_DNA"/>
</dbReference>
<sequence>MLDTKHGDGRYAQATMKGPVAEPRQVQSCKRGGENYKSLVIISFWATNNAVLRPAATEYLFKFGARNSFHTLLAVNLVDYRFQASANRDLFFLLLARPFHFSAFQCFLWCSKATLSCRFPPLSSNSVIVTVLAEYWYLWELPIFPSKAGKNDPLRIHDGNG</sequence>
<proteinExistence type="predicted"/>
<dbReference type="RefSeq" id="XP_045286959.1">
    <property type="nucleotide sequence ID" value="XM_045431747.1"/>
</dbReference>
<dbReference type="InParanoid" id="C0NNG8"/>
<dbReference type="AlphaFoldDB" id="C0NNG8"/>
<accession>C0NNG8</accession>
<protein>
    <submittedName>
        <fullName evidence="1">Uncharacterized protein</fullName>
    </submittedName>
</protein>